<dbReference type="SUPFAM" id="SSF52777">
    <property type="entry name" value="CoA-dependent acyltransferases"/>
    <property type="match status" value="1"/>
</dbReference>
<dbReference type="OrthoDB" id="2150604at2759"/>
<dbReference type="InterPro" id="IPR023213">
    <property type="entry name" value="CAT-like_dom_sf"/>
</dbReference>
<dbReference type="PANTHER" id="PTHR28037:SF1">
    <property type="entry name" value="ALCOHOL O-ACETYLTRANSFERASE 1-RELATED"/>
    <property type="match status" value="1"/>
</dbReference>
<dbReference type="Gene3D" id="3.30.559.10">
    <property type="entry name" value="Chloramphenicol acetyltransferase-like domain"/>
    <property type="match status" value="1"/>
</dbReference>
<dbReference type="InterPro" id="IPR010828">
    <property type="entry name" value="Atf2/Sli1-like"/>
</dbReference>
<name>A0A9P9DBM6_9HYPO</name>
<organism evidence="1 2">
    <name type="scientific">Dactylonectria macrodidyma</name>
    <dbReference type="NCBI Taxonomy" id="307937"/>
    <lineage>
        <taxon>Eukaryota</taxon>
        <taxon>Fungi</taxon>
        <taxon>Dikarya</taxon>
        <taxon>Ascomycota</taxon>
        <taxon>Pezizomycotina</taxon>
        <taxon>Sordariomycetes</taxon>
        <taxon>Hypocreomycetidae</taxon>
        <taxon>Hypocreales</taxon>
        <taxon>Nectriaceae</taxon>
        <taxon>Dactylonectria</taxon>
    </lineage>
</organism>
<dbReference type="InterPro" id="IPR052058">
    <property type="entry name" value="Alcohol_O-acetyltransferase"/>
</dbReference>
<proteinExistence type="predicted"/>
<protein>
    <submittedName>
        <fullName evidence="1">Alcohol acetyltransferase-domain-containing protein</fullName>
    </submittedName>
</protein>
<dbReference type="Proteomes" id="UP000738349">
    <property type="component" value="Unassembled WGS sequence"/>
</dbReference>
<comment type="caution">
    <text evidence="1">The sequence shown here is derived from an EMBL/GenBank/DDBJ whole genome shotgun (WGS) entry which is preliminary data.</text>
</comment>
<gene>
    <name evidence="1" type="ORF">EDB81DRAFT_916576</name>
</gene>
<evidence type="ECO:0000313" key="2">
    <source>
        <dbReference type="Proteomes" id="UP000738349"/>
    </source>
</evidence>
<keyword evidence="2" id="KW-1185">Reference proteome</keyword>
<reference evidence="1" key="1">
    <citation type="journal article" date="2021" name="Nat. Commun.">
        <title>Genetic determinants of endophytism in the Arabidopsis root mycobiome.</title>
        <authorList>
            <person name="Mesny F."/>
            <person name="Miyauchi S."/>
            <person name="Thiergart T."/>
            <person name="Pickel B."/>
            <person name="Atanasova L."/>
            <person name="Karlsson M."/>
            <person name="Huettel B."/>
            <person name="Barry K.W."/>
            <person name="Haridas S."/>
            <person name="Chen C."/>
            <person name="Bauer D."/>
            <person name="Andreopoulos W."/>
            <person name="Pangilinan J."/>
            <person name="LaButti K."/>
            <person name="Riley R."/>
            <person name="Lipzen A."/>
            <person name="Clum A."/>
            <person name="Drula E."/>
            <person name="Henrissat B."/>
            <person name="Kohler A."/>
            <person name="Grigoriev I.V."/>
            <person name="Martin F.M."/>
            <person name="Hacquard S."/>
        </authorList>
    </citation>
    <scope>NUCLEOTIDE SEQUENCE</scope>
    <source>
        <strain evidence="1">MPI-CAGE-AT-0147</strain>
    </source>
</reference>
<evidence type="ECO:0000313" key="1">
    <source>
        <dbReference type="EMBL" id="KAH7116293.1"/>
    </source>
</evidence>
<sequence length="509" mass="56696">MSNPATISDSPPPIIRKLGKFESFYVAAYTLDIYCGTVMTCHYSIPSDLRGPAFHGKLVERWKLAIAETILQHPLLQVGLVNDKSGTPAWVHLDHVDLSQHIEWQVINDLEPHNEIFQQTMRHQLDTGFQDLATRPGWRLIVLRHGDLLDAMFVWNHCNSDGTGAKIFHQTLLKSLNNFKNNNRPCLNDCIVKTTTTMQNITPSQEVLAPYRITPGFAVASLWKLLKPPFLDPTSRSRADSDWGSIRSNPRKTQLRSLSIDNSTLQNVLSTCRAHSTTLTGLLHGIALLSLAPQLPVEWSATLTGETALDIRRFITPGPSGCAWSDPTQLLGNFLSKMEHEFKNSLLKKIAELRKTDSSDALEEVLWSVSATVRQQIEGKLNMGLNNDVVGLTWLIPDWRMYMKHQMKNPRASLWCVTNLGVIDGDSGTPSPRESSSGDTWSIQRSTFAVSAHVLSALFNIAIVSAKGGDLCIEVSWQDQIVETRVGEQLGADIEGWLGRIGSKVYVKE</sequence>
<dbReference type="Pfam" id="PF07247">
    <property type="entry name" value="AATase"/>
    <property type="match status" value="1"/>
</dbReference>
<dbReference type="EMBL" id="JAGMUV010000029">
    <property type="protein sequence ID" value="KAH7116293.1"/>
    <property type="molecule type" value="Genomic_DNA"/>
</dbReference>
<dbReference type="PANTHER" id="PTHR28037">
    <property type="entry name" value="ALCOHOL O-ACETYLTRANSFERASE 1-RELATED"/>
    <property type="match status" value="1"/>
</dbReference>
<dbReference type="GO" id="GO:0008080">
    <property type="term" value="F:N-acetyltransferase activity"/>
    <property type="evidence" value="ECO:0007669"/>
    <property type="project" value="TreeGrafter"/>
</dbReference>
<accession>A0A9P9DBM6</accession>
<dbReference type="AlphaFoldDB" id="A0A9P9DBM6"/>